<dbReference type="EMBL" id="BAAAQN010000106">
    <property type="protein sequence ID" value="GAA2065907.1"/>
    <property type="molecule type" value="Genomic_DNA"/>
</dbReference>
<organism evidence="1 2">
    <name type="scientific">Catenulispora yoronensis</name>
    <dbReference type="NCBI Taxonomy" id="450799"/>
    <lineage>
        <taxon>Bacteria</taxon>
        <taxon>Bacillati</taxon>
        <taxon>Actinomycetota</taxon>
        <taxon>Actinomycetes</taxon>
        <taxon>Catenulisporales</taxon>
        <taxon>Catenulisporaceae</taxon>
        <taxon>Catenulispora</taxon>
    </lineage>
</organism>
<protein>
    <submittedName>
        <fullName evidence="1">Uncharacterized protein</fullName>
    </submittedName>
</protein>
<name>A0ABP5HCU9_9ACTN</name>
<comment type="caution">
    <text evidence="1">The sequence shown here is derived from an EMBL/GenBank/DDBJ whole genome shotgun (WGS) entry which is preliminary data.</text>
</comment>
<reference evidence="2" key="1">
    <citation type="journal article" date="2019" name="Int. J. Syst. Evol. Microbiol.">
        <title>The Global Catalogue of Microorganisms (GCM) 10K type strain sequencing project: providing services to taxonomists for standard genome sequencing and annotation.</title>
        <authorList>
            <consortium name="The Broad Institute Genomics Platform"/>
            <consortium name="The Broad Institute Genome Sequencing Center for Infectious Disease"/>
            <person name="Wu L."/>
            <person name="Ma J."/>
        </authorList>
    </citation>
    <scope>NUCLEOTIDE SEQUENCE [LARGE SCALE GENOMIC DNA]</scope>
    <source>
        <strain evidence="2">JCM 16014</strain>
    </source>
</reference>
<gene>
    <name evidence="1" type="ORF">GCM10009839_91960</name>
</gene>
<evidence type="ECO:0000313" key="2">
    <source>
        <dbReference type="Proteomes" id="UP001500751"/>
    </source>
</evidence>
<accession>A0ABP5HCU9</accession>
<evidence type="ECO:0000313" key="1">
    <source>
        <dbReference type="EMBL" id="GAA2065907.1"/>
    </source>
</evidence>
<keyword evidence="2" id="KW-1185">Reference proteome</keyword>
<proteinExistence type="predicted"/>
<sequence>MIARVLIVGRSPSVLMTAVQLLRDKGFQADVTNQFDSVLDDYDVAELDVVVFGGMVPPETKQYLREEIARRNDRVAVVQGLAGIPGVIAAQVEAVAYRDLPEVGEVTYEEGRRVVRVVLGGEGGAEGDGLSQVSIEALWGTSFTPPEPTSTSEKVFEGELAAGVHEIAVPDQVPDMASFAVVTVGPQVRVFTVGAMPQSVMRMVPTSAEDQRLPGVAAVTTHSDDS</sequence>
<dbReference type="Proteomes" id="UP001500751">
    <property type="component" value="Unassembled WGS sequence"/>
</dbReference>